<keyword evidence="1" id="KW-0472">Membrane</keyword>
<dbReference type="Gene3D" id="3.10.350.10">
    <property type="entry name" value="LysM domain"/>
    <property type="match status" value="1"/>
</dbReference>
<keyword evidence="3" id="KW-1185">Reference proteome</keyword>
<comment type="caution">
    <text evidence="2">The sequence shown here is derived from an EMBL/GenBank/DDBJ whole genome shotgun (WGS) entry which is preliminary data.</text>
</comment>
<dbReference type="Proteomes" id="UP000279859">
    <property type="component" value="Unassembled WGS sequence"/>
</dbReference>
<dbReference type="GO" id="GO:0005840">
    <property type="term" value="C:ribosome"/>
    <property type="evidence" value="ECO:0007669"/>
    <property type="project" value="InterPro"/>
</dbReference>
<keyword evidence="1" id="KW-1133">Transmembrane helix</keyword>
<evidence type="ECO:0000313" key="3">
    <source>
        <dbReference type="Proteomes" id="UP000279859"/>
    </source>
</evidence>
<sequence length="123" mass="12538">MNASTQAPAQAAPATRLRLTRRGRIVFTAMAALPLAAGALALAVNGGVAAAGERGPGQSFEYLTIAAGQSLWQVAEDVAPTDDPRDVIAAIVDLNRLTSEAVQPGQRIALPAGLEQHAGTIDG</sequence>
<proteinExistence type="predicted"/>
<dbReference type="AlphaFoldDB" id="A0A3M8LAI7"/>
<keyword evidence="1" id="KW-0812">Transmembrane</keyword>
<dbReference type="InterPro" id="IPR036779">
    <property type="entry name" value="LysM_dom_sf"/>
</dbReference>
<dbReference type="RefSeq" id="WP_123045741.1">
    <property type="nucleotide sequence ID" value="NZ_RDSR01000010.1"/>
</dbReference>
<organism evidence="2 3">
    <name type="scientific">Cryobacterium tepidiphilum</name>
    <dbReference type="NCBI Taxonomy" id="2486026"/>
    <lineage>
        <taxon>Bacteria</taxon>
        <taxon>Bacillati</taxon>
        <taxon>Actinomycetota</taxon>
        <taxon>Actinomycetes</taxon>
        <taxon>Micrococcales</taxon>
        <taxon>Microbacteriaceae</taxon>
        <taxon>Cryobacterium</taxon>
    </lineage>
</organism>
<dbReference type="PROSITE" id="PS00732">
    <property type="entry name" value="RIBOSOMAL_S16"/>
    <property type="match status" value="1"/>
</dbReference>
<name>A0A3M8LAI7_9MICO</name>
<evidence type="ECO:0000256" key="1">
    <source>
        <dbReference type="SAM" id="Phobius"/>
    </source>
</evidence>
<feature type="transmembrane region" description="Helical" evidence="1">
    <location>
        <begin position="25"/>
        <end position="44"/>
    </location>
</feature>
<dbReference type="GO" id="GO:0006412">
    <property type="term" value="P:translation"/>
    <property type="evidence" value="ECO:0007669"/>
    <property type="project" value="InterPro"/>
</dbReference>
<gene>
    <name evidence="2" type="ORF">EEJ31_07785</name>
</gene>
<evidence type="ECO:0008006" key="4">
    <source>
        <dbReference type="Google" id="ProtNLM"/>
    </source>
</evidence>
<dbReference type="EMBL" id="RDSR01000010">
    <property type="protein sequence ID" value="RNE62511.1"/>
    <property type="molecule type" value="Genomic_DNA"/>
</dbReference>
<evidence type="ECO:0000313" key="2">
    <source>
        <dbReference type="EMBL" id="RNE62511.1"/>
    </source>
</evidence>
<dbReference type="InterPro" id="IPR020592">
    <property type="entry name" value="Ribosomal_bS16_CS"/>
</dbReference>
<dbReference type="OrthoDB" id="5084290at2"/>
<reference evidence="2 3" key="1">
    <citation type="submission" date="2018-11" db="EMBL/GenBank/DDBJ databases">
        <title>Cryobacterium sp. nov., isolated from rhizosphere soil of lettuce.</title>
        <authorList>
            <person name="Wang Y."/>
        </authorList>
    </citation>
    <scope>NUCLEOTIDE SEQUENCE [LARGE SCALE GENOMIC DNA]</scope>
    <source>
        <strain evidence="2 3">NEAU-85</strain>
    </source>
</reference>
<dbReference type="GO" id="GO:0003735">
    <property type="term" value="F:structural constituent of ribosome"/>
    <property type="evidence" value="ECO:0007669"/>
    <property type="project" value="InterPro"/>
</dbReference>
<accession>A0A3M8LAI7</accession>
<protein>
    <recommendedName>
        <fullName evidence="4">LysM peptidoglycan-binding domain-containing protein</fullName>
    </recommendedName>
</protein>